<organism evidence="1 2">
    <name type="scientific">Trichonephila inaurata madagascariensis</name>
    <dbReference type="NCBI Taxonomy" id="2747483"/>
    <lineage>
        <taxon>Eukaryota</taxon>
        <taxon>Metazoa</taxon>
        <taxon>Ecdysozoa</taxon>
        <taxon>Arthropoda</taxon>
        <taxon>Chelicerata</taxon>
        <taxon>Arachnida</taxon>
        <taxon>Araneae</taxon>
        <taxon>Araneomorphae</taxon>
        <taxon>Entelegynae</taxon>
        <taxon>Araneoidea</taxon>
        <taxon>Nephilidae</taxon>
        <taxon>Trichonephila</taxon>
        <taxon>Trichonephila inaurata</taxon>
    </lineage>
</organism>
<evidence type="ECO:0000313" key="2">
    <source>
        <dbReference type="Proteomes" id="UP000886998"/>
    </source>
</evidence>
<gene>
    <name evidence="1" type="ORF">TNIN_142431</name>
</gene>
<dbReference type="EMBL" id="BMAV01014295">
    <property type="protein sequence ID" value="GFY62568.1"/>
    <property type="molecule type" value="Genomic_DNA"/>
</dbReference>
<reference evidence="1" key="1">
    <citation type="submission" date="2020-08" db="EMBL/GenBank/DDBJ databases">
        <title>Multicomponent nature underlies the extraordinary mechanical properties of spider dragline silk.</title>
        <authorList>
            <person name="Kono N."/>
            <person name="Nakamura H."/>
            <person name="Mori M."/>
            <person name="Yoshida Y."/>
            <person name="Ohtoshi R."/>
            <person name="Malay A.D."/>
            <person name="Moran D.A.P."/>
            <person name="Tomita M."/>
            <person name="Numata K."/>
            <person name="Arakawa K."/>
        </authorList>
    </citation>
    <scope>NUCLEOTIDE SEQUENCE</scope>
</reference>
<proteinExistence type="predicted"/>
<sequence length="135" mass="15184">MGICVGVVIKKCRAYNEIKREIHFCVEEERKKEENCLLSILQQAAAEVAIMQYILRRVGFTSPTLIGAFYFWKWSEASSSPSEYLKPSLHGVLKGGSACKLSAGPSRDEILSRSKVDAEYLQPIRLNPFTETSHT</sequence>
<name>A0A8X7CAT9_9ARAC</name>
<keyword evidence="2" id="KW-1185">Reference proteome</keyword>
<protein>
    <submittedName>
        <fullName evidence="1">Uncharacterized protein</fullName>
    </submittedName>
</protein>
<comment type="caution">
    <text evidence="1">The sequence shown here is derived from an EMBL/GenBank/DDBJ whole genome shotgun (WGS) entry which is preliminary data.</text>
</comment>
<evidence type="ECO:0000313" key="1">
    <source>
        <dbReference type="EMBL" id="GFY62568.1"/>
    </source>
</evidence>
<accession>A0A8X7CAT9</accession>
<dbReference type="AlphaFoldDB" id="A0A8X7CAT9"/>
<dbReference type="Proteomes" id="UP000886998">
    <property type="component" value="Unassembled WGS sequence"/>
</dbReference>